<evidence type="ECO:0000313" key="1">
    <source>
        <dbReference type="EMBL" id="KAA1254777.1"/>
    </source>
</evidence>
<name>A0A5Q6PIU4_VIBCL</name>
<reference evidence="1 2" key="1">
    <citation type="submission" date="2019-09" db="EMBL/GenBank/DDBJ databases">
        <authorList>
            <person name="Kritzky A."/>
            <person name="Schelkanova E.Y."/>
            <person name="Alkhova Z.V."/>
            <person name="Smirnova N.I."/>
        </authorList>
    </citation>
    <scope>NUCLEOTIDE SEQUENCE [LARGE SCALE GENOMIC DNA]</scope>
    <source>
        <strain evidence="1 2">M1526</strain>
    </source>
</reference>
<sequence length="138" mass="15713">MKLIIKGKINMLFMDAWCFLMDHKIFNIKETTTYSKDSLIAKKLELDWKEGTRLETRRSRFEDSLSVVVLGERDAPIICLEAGGLIQDENGEIIATHDYDLDVSAPSFEQAVIILSEKVKEKYGDDVESAILSLERTL</sequence>
<evidence type="ECO:0000313" key="2">
    <source>
        <dbReference type="Proteomes" id="UP000323225"/>
    </source>
</evidence>
<accession>A0A5Q6PIU4</accession>
<gene>
    <name evidence="1" type="ORF">F0M16_10950</name>
</gene>
<dbReference type="EMBL" id="VUAA01000010">
    <property type="protein sequence ID" value="KAA1254777.1"/>
    <property type="molecule type" value="Genomic_DNA"/>
</dbReference>
<dbReference type="AlphaFoldDB" id="A0A5Q6PIU4"/>
<dbReference type="Proteomes" id="UP000323225">
    <property type="component" value="Unassembled WGS sequence"/>
</dbReference>
<proteinExistence type="predicted"/>
<organism evidence="1 2">
    <name type="scientific">Vibrio cholerae</name>
    <dbReference type="NCBI Taxonomy" id="666"/>
    <lineage>
        <taxon>Bacteria</taxon>
        <taxon>Pseudomonadati</taxon>
        <taxon>Pseudomonadota</taxon>
        <taxon>Gammaproteobacteria</taxon>
        <taxon>Vibrionales</taxon>
        <taxon>Vibrionaceae</taxon>
        <taxon>Vibrio</taxon>
    </lineage>
</organism>
<protein>
    <submittedName>
        <fullName evidence="1">Uncharacterized protein</fullName>
    </submittedName>
</protein>
<comment type="caution">
    <text evidence="1">The sequence shown here is derived from an EMBL/GenBank/DDBJ whole genome shotgun (WGS) entry which is preliminary data.</text>
</comment>